<comment type="caution">
    <text evidence="2">The sequence shown here is derived from an EMBL/GenBank/DDBJ whole genome shotgun (WGS) entry which is preliminary data.</text>
</comment>
<name>K0T349_THAOC</name>
<accession>K0T349</accession>
<protein>
    <submittedName>
        <fullName evidence="2">Uncharacterized protein</fullName>
    </submittedName>
</protein>
<feature type="compositionally biased region" description="Basic and acidic residues" evidence="1">
    <location>
        <begin position="122"/>
        <end position="136"/>
    </location>
</feature>
<feature type="region of interest" description="Disordered" evidence="1">
    <location>
        <begin position="185"/>
        <end position="217"/>
    </location>
</feature>
<keyword evidence="3" id="KW-1185">Reference proteome</keyword>
<dbReference type="Proteomes" id="UP000266841">
    <property type="component" value="Unassembled WGS sequence"/>
</dbReference>
<feature type="compositionally biased region" description="Low complexity" evidence="1">
    <location>
        <begin position="141"/>
        <end position="156"/>
    </location>
</feature>
<feature type="compositionally biased region" description="Basic residues" evidence="1">
    <location>
        <begin position="14"/>
        <end position="30"/>
    </location>
</feature>
<sequence>ASGSIRGTEQRQSKPGRRHEPRLVRRRPRGGQRDEGARDHEPRVRQLRDPVRRVHGRLGLEGREPGKGEQPREGQSESGEGQPGSRVEHQGGHRGLLLDPPDDGEEGGGEPVPILGAEEPPDDARDHKPDAHERQQHGVRVRLPAGAAPPAAAAGVRGAGDIGRAALRLVEPHGRERVHVQRLQGAGEGGIQEDSAAAAAAEQQGRRQARGGEREHT</sequence>
<evidence type="ECO:0000313" key="2">
    <source>
        <dbReference type="EMBL" id="EJK64867.1"/>
    </source>
</evidence>
<organism evidence="2 3">
    <name type="scientific">Thalassiosira oceanica</name>
    <name type="common">Marine diatom</name>
    <dbReference type="NCBI Taxonomy" id="159749"/>
    <lineage>
        <taxon>Eukaryota</taxon>
        <taxon>Sar</taxon>
        <taxon>Stramenopiles</taxon>
        <taxon>Ochrophyta</taxon>
        <taxon>Bacillariophyta</taxon>
        <taxon>Coscinodiscophyceae</taxon>
        <taxon>Thalassiosirophycidae</taxon>
        <taxon>Thalassiosirales</taxon>
        <taxon>Thalassiosiraceae</taxon>
        <taxon>Thalassiosira</taxon>
    </lineage>
</organism>
<dbReference type="AlphaFoldDB" id="K0T349"/>
<feature type="compositionally biased region" description="Basic and acidic residues" evidence="1">
    <location>
        <begin position="31"/>
        <end position="75"/>
    </location>
</feature>
<evidence type="ECO:0000256" key="1">
    <source>
        <dbReference type="SAM" id="MobiDB-lite"/>
    </source>
</evidence>
<gene>
    <name evidence="2" type="ORF">THAOC_14351</name>
</gene>
<feature type="region of interest" description="Disordered" evidence="1">
    <location>
        <begin position="1"/>
        <end position="159"/>
    </location>
</feature>
<proteinExistence type="predicted"/>
<evidence type="ECO:0000313" key="3">
    <source>
        <dbReference type="Proteomes" id="UP000266841"/>
    </source>
</evidence>
<dbReference type="EMBL" id="AGNL01016752">
    <property type="protein sequence ID" value="EJK64867.1"/>
    <property type="molecule type" value="Genomic_DNA"/>
</dbReference>
<reference evidence="2 3" key="1">
    <citation type="journal article" date="2012" name="Genome Biol.">
        <title>Genome and low-iron response of an oceanic diatom adapted to chronic iron limitation.</title>
        <authorList>
            <person name="Lommer M."/>
            <person name="Specht M."/>
            <person name="Roy A.S."/>
            <person name="Kraemer L."/>
            <person name="Andreson R."/>
            <person name="Gutowska M.A."/>
            <person name="Wolf J."/>
            <person name="Bergner S.V."/>
            <person name="Schilhabel M.B."/>
            <person name="Klostermeier U.C."/>
            <person name="Beiko R.G."/>
            <person name="Rosenstiel P."/>
            <person name="Hippler M."/>
            <person name="Laroche J."/>
        </authorList>
    </citation>
    <scope>NUCLEOTIDE SEQUENCE [LARGE SCALE GENOMIC DNA]</scope>
    <source>
        <strain evidence="2 3">CCMP1005</strain>
    </source>
</reference>
<feature type="non-terminal residue" evidence="2">
    <location>
        <position position="1"/>
    </location>
</feature>
<feature type="compositionally biased region" description="Low complexity" evidence="1">
    <location>
        <begin position="76"/>
        <end position="85"/>
    </location>
</feature>